<dbReference type="InterPro" id="IPR014030">
    <property type="entry name" value="Ketoacyl_synth_N"/>
</dbReference>
<protein>
    <submittedName>
        <fullName evidence="2">3-oxoacyl-ACP synthase</fullName>
    </submittedName>
</protein>
<dbReference type="SUPFAM" id="SSF53901">
    <property type="entry name" value="Thiolase-like"/>
    <property type="match status" value="1"/>
</dbReference>
<dbReference type="Pfam" id="PF13723">
    <property type="entry name" value="Ketoacyl-synt_2"/>
    <property type="match status" value="1"/>
</dbReference>
<sequence>MIQFTVADWAAWAPGLHEREAWQAWSKAPVLPAGDDTPALPEVPAMQRRRIERLGRMAVQAAWWCSCAEADGVPLVFASRHGDVQRSFELLEQLARGEPMSPTHFGLSVHNAIAALYSIVRGERGNYLALAAGRATAEAALVEAAGLLADGAPEVLVVVYDARPPAVYADFLDEPDPFYAWSWRVRAAGEGARLSLAWATDPAGEDASAHGIEVHRDAGASLDDDRGRADVHGIAASAAAPASAPAALPAGLDALRFLLASDCSREHRVDGLRWTWRRHD</sequence>
<comment type="caution">
    <text evidence="2">The sequence shown here is derived from an EMBL/GenBank/DDBJ whole genome shotgun (WGS) entry which is preliminary data.</text>
</comment>
<keyword evidence="3" id="KW-1185">Reference proteome</keyword>
<dbReference type="AlphaFoldDB" id="A0A0A0EYL8"/>
<evidence type="ECO:0000259" key="1">
    <source>
        <dbReference type="Pfam" id="PF13723"/>
    </source>
</evidence>
<dbReference type="EMBL" id="AVPU01000015">
    <property type="protein sequence ID" value="KGM54227.1"/>
    <property type="molecule type" value="Genomic_DNA"/>
</dbReference>
<accession>A0A0A0EYL8</accession>
<proteinExistence type="predicted"/>
<evidence type="ECO:0000313" key="3">
    <source>
        <dbReference type="Proteomes" id="UP000029998"/>
    </source>
</evidence>
<dbReference type="STRING" id="1385517.N800_04890"/>
<dbReference type="Proteomes" id="UP000029998">
    <property type="component" value="Unassembled WGS sequence"/>
</dbReference>
<gene>
    <name evidence="2" type="ORF">N800_04890</name>
</gene>
<dbReference type="OrthoDB" id="9798676at2"/>
<dbReference type="eggNOG" id="ENOG5032YZ0">
    <property type="taxonomic scope" value="Bacteria"/>
</dbReference>
<feature type="domain" description="Beta-ketoacyl synthase-like N-terminal" evidence="1">
    <location>
        <begin position="22"/>
        <end position="207"/>
    </location>
</feature>
<name>A0A0A0EYL8_9GAMM</name>
<dbReference type="GO" id="GO:0016746">
    <property type="term" value="F:acyltransferase activity"/>
    <property type="evidence" value="ECO:0007669"/>
    <property type="project" value="InterPro"/>
</dbReference>
<dbReference type="InterPro" id="IPR016039">
    <property type="entry name" value="Thiolase-like"/>
</dbReference>
<organism evidence="2 3">
    <name type="scientific">Lysobacter daejeonensis GH1-9</name>
    <dbReference type="NCBI Taxonomy" id="1385517"/>
    <lineage>
        <taxon>Bacteria</taxon>
        <taxon>Pseudomonadati</taxon>
        <taxon>Pseudomonadota</taxon>
        <taxon>Gammaproteobacteria</taxon>
        <taxon>Lysobacterales</taxon>
        <taxon>Lysobacteraceae</taxon>
        <taxon>Aerolutibacter</taxon>
    </lineage>
</organism>
<dbReference type="RefSeq" id="WP_036137581.1">
    <property type="nucleotide sequence ID" value="NZ_AVPU01000015.1"/>
</dbReference>
<evidence type="ECO:0000313" key="2">
    <source>
        <dbReference type="EMBL" id="KGM54227.1"/>
    </source>
</evidence>
<reference evidence="2 3" key="1">
    <citation type="submission" date="2013-08" db="EMBL/GenBank/DDBJ databases">
        <title>Genome sequencing of Lysobacter.</title>
        <authorList>
            <person name="Zhang S."/>
            <person name="Wang G."/>
        </authorList>
    </citation>
    <scope>NUCLEOTIDE SEQUENCE [LARGE SCALE GENOMIC DNA]</scope>
    <source>
        <strain evidence="2 3">GH1-9</strain>
    </source>
</reference>